<dbReference type="AlphaFoldDB" id="A0A9N9F3C9"/>
<organism evidence="1 2">
    <name type="scientific">Funneliformis mosseae</name>
    <name type="common">Endomycorrhizal fungus</name>
    <name type="synonym">Glomus mosseae</name>
    <dbReference type="NCBI Taxonomy" id="27381"/>
    <lineage>
        <taxon>Eukaryota</taxon>
        <taxon>Fungi</taxon>
        <taxon>Fungi incertae sedis</taxon>
        <taxon>Mucoromycota</taxon>
        <taxon>Glomeromycotina</taxon>
        <taxon>Glomeromycetes</taxon>
        <taxon>Glomerales</taxon>
        <taxon>Glomeraceae</taxon>
        <taxon>Funneliformis</taxon>
    </lineage>
</organism>
<accession>A0A9N9F3C9</accession>
<comment type="caution">
    <text evidence="1">The sequence shown here is derived from an EMBL/GenBank/DDBJ whole genome shotgun (WGS) entry which is preliminary data.</text>
</comment>
<reference evidence="1" key="1">
    <citation type="submission" date="2021-06" db="EMBL/GenBank/DDBJ databases">
        <authorList>
            <person name="Kallberg Y."/>
            <person name="Tangrot J."/>
            <person name="Rosling A."/>
        </authorList>
    </citation>
    <scope>NUCLEOTIDE SEQUENCE</scope>
    <source>
        <strain evidence="1">87-6 pot B 2015</strain>
    </source>
</reference>
<evidence type="ECO:0000313" key="2">
    <source>
        <dbReference type="Proteomes" id="UP000789375"/>
    </source>
</evidence>
<gene>
    <name evidence="1" type="ORF">FMOSSE_LOCUS4284</name>
</gene>
<proteinExistence type="predicted"/>
<dbReference type="EMBL" id="CAJVPP010000710">
    <property type="protein sequence ID" value="CAG8505956.1"/>
    <property type="molecule type" value="Genomic_DNA"/>
</dbReference>
<name>A0A9N9F3C9_FUNMO</name>
<evidence type="ECO:0000313" key="1">
    <source>
        <dbReference type="EMBL" id="CAG8505956.1"/>
    </source>
</evidence>
<protein>
    <submittedName>
        <fullName evidence="1">5543_t:CDS:1</fullName>
    </submittedName>
</protein>
<dbReference type="Proteomes" id="UP000789375">
    <property type="component" value="Unassembled WGS sequence"/>
</dbReference>
<sequence>MSFELKDKQEILPEVTLEQTSVEAYSCCGFNNHQFHNKTVSYTKHYVRDLKKEARFSQR</sequence>
<keyword evidence="2" id="KW-1185">Reference proteome</keyword>